<evidence type="ECO:0000313" key="3">
    <source>
        <dbReference type="Proteomes" id="UP000541444"/>
    </source>
</evidence>
<reference evidence="2 3" key="1">
    <citation type="journal article" date="2020" name="IScience">
        <title>Genome Sequencing of the Endangered Kingdonia uniflora (Circaeasteraceae, Ranunculales) Reveals Potential Mechanisms of Evolutionary Specialization.</title>
        <authorList>
            <person name="Sun Y."/>
            <person name="Deng T."/>
            <person name="Zhang A."/>
            <person name="Moore M.J."/>
            <person name="Landis J.B."/>
            <person name="Lin N."/>
            <person name="Zhang H."/>
            <person name="Zhang X."/>
            <person name="Huang J."/>
            <person name="Zhang X."/>
            <person name="Sun H."/>
            <person name="Wang H."/>
        </authorList>
    </citation>
    <scope>NUCLEOTIDE SEQUENCE [LARGE SCALE GENOMIC DNA]</scope>
    <source>
        <strain evidence="2">TB1705</strain>
        <tissue evidence="2">Leaf</tissue>
    </source>
</reference>
<dbReference type="GO" id="GO:0005829">
    <property type="term" value="C:cytosol"/>
    <property type="evidence" value="ECO:0007669"/>
    <property type="project" value="TreeGrafter"/>
</dbReference>
<accession>A0A7J7KUU9</accession>
<protein>
    <submittedName>
        <fullName evidence="2">Uncharacterized protein</fullName>
    </submittedName>
</protein>
<feature type="region of interest" description="Disordered" evidence="1">
    <location>
        <begin position="308"/>
        <end position="330"/>
    </location>
</feature>
<dbReference type="GO" id="GO:0030488">
    <property type="term" value="P:tRNA methylation"/>
    <property type="evidence" value="ECO:0007669"/>
    <property type="project" value="TreeGrafter"/>
</dbReference>
<dbReference type="PANTHER" id="PTHR14387:SF0">
    <property type="entry name" value="DUF2428 DOMAIN-CONTAINING PROTEIN"/>
    <property type="match status" value="1"/>
</dbReference>
<dbReference type="InterPro" id="IPR051954">
    <property type="entry name" value="tRNA_methyltransferase_THADA"/>
</dbReference>
<dbReference type="AlphaFoldDB" id="A0A7J7KUU9"/>
<sequence length="330" mass="37912">MGEIHRCIYSFIILIKQLSAASEPVNMRMASANSMIASLSEVANIYAHGVLDLWFTCTSLLEDEDLGLRERLAESVQRCFTSTESGSRHEIAEFPTQVEKVIELSLEFLFSIFSHWIVYFEYLMRCVIETTSSMVARGDLVRQVFDKEIDNHYEEKLTICQICCFYLEKLPVSLPSENKQEDVILRKWRTKFYDELIKFAGHYLQIESRVDWIGGPGNHKDVFTSLYANLLGFYALSRCLFKRQTLINMPQLSDVVELERVIKPFLENPLISNLYLLVVQLHEDVLVIGTSLVDQEMQALVANWLESQKEDENDSGVSAKTKRARGGRQA</sequence>
<comment type="caution">
    <text evidence="2">The sequence shown here is derived from an EMBL/GenBank/DDBJ whole genome shotgun (WGS) entry which is preliminary data.</text>
</comment>
<dbReference type="Proteomes" id="UP000541444">
    <property type="component" value="Unassembled WGS sequence"/>
</dbReference>
<dbReference type="OrthoDB" id="73997at2759"/>
<feature type="compositionally biased region" description="Basic residues" evidence="1">
    <location>
        <begin position="320"/>
        <end position="330"/>
    </location>
</feature>
<gene>
    <name evidence="2" type="ORF">GIB67_013522</name>
</gene>
<organism evidence="2 3">
    <name type="scientific">Kingdonia uniflora</name>
    <dbReference type="NCBI Taxonomy" id="39325"/>
    <lineage>
        <taxon>Eukaryota</taxon>
        <taxon>Viridiplantae</taxon>
        <taxon>Streptophyta</taxon>
        <taxon>Embryophyta</taxon>
        <taxon>Tracheophyta</taxon>
        <taxon>Spermatophyta</taxon>
        <taxon>Magnoliopsida</taxon>
        <taxon>Ranunculales</taxon>
        <taxon>Circaeasteraceae</taxon>
        <taxon>Kingdonia</taxon>
    </lineage>
</organism>
<dbReference type="PANTHER" id="PTHR14387">
    <property type="entry name" value="THADA/DEATH RECEPTOR INTERACTING PROTEIN"/>
    <property type="match status" value="1"/>
</dbReference>
<keyword evidence="3" id="KW-1185">Reference proteome</keyword>
<proteinExistence type="predicted"/>
<evidence type="ECO:0000256" key="1">
    <source>
        <dbReference type="SAM" id="MobiDB-lite"/>
    </source>
</evidence>
<evidence type="ECO:0000313" key="2">
    <source>
        <dbReference type="EMBL" id="KAF6134125.1"/>
    </source>
</evidence>
<name>A0A7J7KUU9_9MAGN</name>
<dbReference type="EMBL" id="JACGCM010002890">
    <property type="protein sequence ID" value="KAF6134125.1"/>
    <property type="molecule type" value="Genomic_DNA"/>
</dbReference>